<dbReference type="PROSITE" id="PS51257">
    <property type="entry name" value="PROKAR_LIPOPROTEIN"/>
    <property type="match status" value="1"/>
</dbReference>
<evidence type="ECO:0000313" key="6">
    <source>
        <dbReference type="Proteomes" id="UP000272474"/>
    </source>
</evidence>
<evidence type="ECO:0000259" key="4">
    <source>
        <dbReference type="Pfam" id="PF11611"/>
    </source>
</evidence>
<evidence type="ECO:0000256" key="2">
    <source>
        <dbReference type="SAM" id="MobiDB-lite"/>
    </source>
</evidence>
<keyword evidence="6" id="KW-1185">Reference proteome</keyword>
<dbReference type="Pfam" id="PF11611">
    <property type="entry name" value="DUF4352"/>
    <property type="match status" value="1"/>
</dbReference>
<feature type="region of interest" description="Disordered" evidence="2">
    <location>
        <begin position="31"/>
        <end position="79"/>
    </location>
</feature>
<feature type="domain" description="DUF4352" evidence="4">
    <location>
        <begin position="110"/>
        <end position="191"/>
    </location>
</feature>
<organism evidence="5 6">
    <name type="scientific">Streptomyces hoynatensis</name>
    <dbReference type="NCBI Taxonomy" id="1141874"/>
    <lineage>
        <taxon>Bacteria</taxon>
        <taxon>Bacillati</taxon>
        <taxon>Actinomycetota</taxon>
        <taxon>Actinomycetes</taxon>
        <taxon>Kitasatosporales</taxon>
        <taxon>Streptomycetaceae</taxon>
        <taxon>Streptomyces</taxon>
    </lineage>
</organism>
<gene>
    <name evidence="5" type="ORF">D7294_30915</name>
</gene>
<feature type="compositionally biased region" description="Low complexity" evidence="2">
    <location>
        <begin position="40"/>
        <end position="56"/>
    </location>
</feature>
<feature type="compositionally biased region" description="Acidic residues" evidence="2">
    <location>
        <begin position="57"/>
        <end position="73"/>
    </location>
</feature>
<sequence>MQVTGKRRRVSAVAAVALAAVVFGGLTACSDEDSGDTGQSAAEEPAADAGDASESASPEEDAPAADAEADEGGESGGLHAAGEAVSYAGGVDITVSAPEEYTPSEYAIGHTEGNTAWKVTITVVNNGDADYDTDFLLASARAGDDGVTAETIYDDPVGLGFGGALPAGQTATADFAFDAPADAATLSVQIEEVLELDSAPATWGLEL</sequence>
<dbReference type="InterPro" id="IPR029051">
    <property type="entry name" value="DUF4352"/>
</dbReference>
<evidence type="ECO:0000256" key="3">
    <source>
        <dbReference type="SAM" id="SignalP"/>
    </source>
</evidence>
<protein>
    <submittedName>
        <fullName evidence="5">DUF4352 domain-containing protein</fullName>
    </submittedName>
</protein>
<evidence type="ECO:0000256" key="1">
    <source>
        <dbReference type="ARBA" id="ARBA00022729"/>
    </source>
</evidence>
<accession>A0A3A9YJN3</accession>
<reference evidence="5 6" key="1">
    <citation type="journal article" date="2014" name="Int. J. Syst. Evol. Microbiol.">
        <title>Streptomyces hoynatensis sp. nov., isolated from deep marine sediment.</title>
        <authorList>
            <person name="Veyisoglu A."/>
            <person name="Sahin N."/>
        </authorList>
    </citation>
    <scope>NUCLEOTIDE SEQUENCE [LARGE SCALE GENOMIC DNA]</scope>
    <source>
        <strain evidence="5 6">KCTC 29097</strain>
    </source>
</reference>
<dbReference type="EMBL" id="RBAL01000037">
    <property type="protein sequence ID" value="RKN35154.1"/>
    <property type="molecule type" value="Genomic_DNA"/>
</dbReference>
<keyword evidence="1 3" id="KW-0732">Signal</keyword>
<dbReference type="InterPro" id="IPR029050">
    <property type="entry name" value="Immunoprotect_excell_Ig-like"/>
</dbReference>
<dbReference type="Gene3D" id="2.60.40.1240">
    <property type="match status" value="1"/>
</dbReference>
<dbReference type="Proteomes" id="UP000272474">
    <property type="component" value="Unassembled WGS sequence"/>
</dbReference>
<proteinExistence type="predicted"/>
<comment type="caution">
    <text evidence="5">The sequence shown here is derived from an EMBL/GenBank/DDBJ whole genome shotgun (WGS) entry which is preliminary data.</text>
</comment>
<feature type="signal peptide" evidence="3">
    <location>
        <begin position="1"/>
        <end position="28"/>
    </location>
</feature>
<feature type="chain" id="PRO_5038380550" evidence="3">
    <location>
        <begin position="29"/>
        <end position="207"/>
    </location>
</feature>
<dbReference type="AlphaFoldDB" id="A0A3A9YJN3"/>
<evidence type="ECO:0000313" key="5">
    <source>
        <dbReference type="EMBL" id="RKN35154.1"/>
    </source>
</evidence>
<name>A0A3A9YJN3_9ACTN</name>